<evidence type="ECO:0000313" key="3">
    <source>
        <dbReference type="EMBL" id="EFV14083.1"/>
    </source>
</evidence>
<dbReference type="eggNOG" id="COG1354">
    <property type="taxonomic scope" value="Bacteria"/>
</dbReference>
<comment type="caution">
    <text evidence="3">The sequence shown here is derived from an EMBL/GenBank/DDBJ whole genome shotgun (WGS) entry which is preliminary data.</text>
</comment>
<dbReference type="Pfam" id="PF02616">
    <property type="entry name" value="SMC_ScpA"/>
    <property type="match status" value="1"/>
</dbReference>
<reference evidence="3 4" key="1">
    <citation type="journal article" date="2011" name="Stand. Genomic Sci.">
        <title>High quality draft genome sequence of Segniliparus rugosus CDC 945(T)= (ATCC BAA-974(T)).</title>
        <authorList>
            <person name="Earl A.M."/>
            <person name="Desjardins C.A."/>
            <person name="Fitzgerald M.G."/>
            <person name="Arachchi H.M."/>
            <person name="Zeng Q."/>
            <person name="Mehta T."/>
            <person name="Griggs A."/>
            <person name="Birren B.W."/>
            <person name="Toney N.C."/>
            <person name="Carr J."/>
            <person name="Posey J."/>
            <person name="Butler W.R."/>
        </authorList>
    </citation>
    <scope>NUCLEOTIDE SEQUENCE [LARGE SCALE GENOMIC DNA]</scope>
    <source>
        <strain evidence="4">ATCC BAA-974 / DSM 45345 / CCUG 50838 / CIP 108380 / JCM 13579 / CDC 945</strain>
    </source>
</reference>
<dbReference type="EMBL" id="ACZI02000003">
    <property type="protein sequence ID" value="EFV14083.1"/>
    <property type="molecule type" value="Genomic_DNA"/>
</dbReference>
<dbReference type="AlphaFoldDB" id="E5XNH1"/>
<protein>
    <recommendedName>
        <fullName evidence="2">Segregation and condensation protein A</fullName>
    </recommendedName>
</protein>
<dbReference type="RefSeq" id="WP_007468424.1">
    <property type="nucleotide sequence ID" value="NZ_KI391954.1"/>
</dbReference>
<keyword evidence="4" id="KW-1185">Reference proteome</keyword>
<dbReference type="PANTHER" id="PTHR33969:SF2">
    <property type="entry name" value="SEGREGATION AND CONDENSATION PROTEIN A"/>
    <property type="match status" value="1"/>
</dbReference>
<dbReference type="GO" id="GO:0007059">
    <property type="term" value="P:chromosome segregation"/>
    <property type="evidence" value="ECO:0007669"/>
    <property type="project" value="UniProtKB-KW"/>
</dbReference>
<keyword evidence="1" id="KW-0159">Chromosome partition</keyword>
<evidence type="ECO:0000256" key="2">
    <source>
        <dbReference type="ARBA" id="ARBA00044777"/>
    </source>
</evidence>
<dbReference type="InterPro" id="IPR003768">
    <property type="entry name" value="ScpA"/>
</dbReference>
<name>E5XNH1_SEGRC</name>
<dbReference type="STRING" id="679197.HMPREF9336_01000"/>
<evidence type="ECO:0000313" key="4">
    <source>
        <dbReference type="Proteomes" id="UP000004816"/>
    </source>
</evidence>
<accession>E5XNH1</accession>
<dbReference type="Proteomes" id="UP000004816">
    <property type="component" value="Unassembled WGS sequence"/>
</dbReference>
<dbReference type="Gene3D" id="6.10.250.2410">
    <property type="match status" value="1"/>
</dbReference>
<dbReference type="PANTHER" id="PTHR33969">
    <property type="entry name" value="SEGREGATION AND CONDENSATION PROTEIN A"/>
    <property type="match status" value="1"/>
</dbReference>
<evidence type="ECO:0000256" key="1">
    <source>
        <dbReference type="ARBA" id="ARBA00022829"/>
    </source>
</evidence>
<dbReference type="OrthoDB" id="9811016at2"/>
<organism evidence="3 4">
    <name type="scientific">Segniliparus rugosus (strain ATCC BAA-974 / DSM 45345 / CCUG 50838 / CIP 108380 / JCM 13579 / CDC 945)</name>
    <dbReference type="NCBI Taxonomy" id="679197"/>
    <lineage>
        <taxon>Bacteria</taxon>
        <taxon>Bacillati</taxon>
        <taxon>Actinomycetota</taxon>
        <taxon>Actinomycetes</taxon>
        <taxon>Mycobacteriales</taxon>
        <taxon>Segniliparaceae</taxon>
        <taxon>Segniliparus</taxon>
    </lineage>
</organism>
<gene>
    <name evidence="3" type="ORF">HMPREF9336_01000</name>
</gene>
<proteinExistence type="predicted"/>
<sequence>MTKPSFELRITNFSGPFELLLDLISKRELDLTTLALAEVTDEFIAHTRKLGDQYAGDLGAITEFLVIAATLLQLKAARLLPSTEPEDPEALALLEARDVLFAKLLQYRAYRSAAARFAELMADSNRRFPAAPAAVEEELRAPRAKPASIGVDLAAFARIAAEALAPKPVPEVATGHMHTKPVSVAEQAELLFGKIGGRAPGQWWDFAELVAEILGSRELWVARFLAVLRLHGESRIELEQDEPLAPLRLRAVTAA</sequence>
<dbReference type="HOGENOM" id="CLU_038686_1_0_11"/>